<evidence type="ECO:0000313" key="2">
    <source>
        <dbReference type="EMBL" id="RZM16799.1"/>
    </source>
</evidence>
<feature type="transmembrane region" description="Helical" evidence="1">
    <location>
        <begin position="6"/>
        <end position="26"/>
    </location>
</feature>
<dbReference type="RefSeq" id="WP_003617602.1">
    <property type="nucleotide sequence ID" value="NZ_CABKPX010000001.1"/>
</dbReference>
<gene>
    <name evidence="2" type="ORF">LDELB18P1_0722</name>
</gene>
<evidence type="ECO:0000256" key="1">
    <source>
        <dbReference type="SAM" id="Phobius"/>
    </source>
</evidence>
<reference evidence="2 3" key="1">
    <citation type="submission" date="2019-01" db="EMBL/GenBank/DDBJ databases">
        <title>Colonization of the human gut by bovine bacteria present in Parmesan cheese.</title>
        <authorList>
            <person name="Lugli G.A."/>
            <person name="Milani C."/>
        </authorList>
    </citation>
    <scope>NUCLEOTIDE SEQUENCE [LARGE SCALE GENOMIC DNA]</scope>
    <source>
        <strain evidence="2 3">LDELB18P1</strain>
    </source>
</reference>
<protein>
    <submittedName>
        <fullName evidence="2">Uncharacterized protein</fullName>
    </submittedName>
</protein>
<name>A0A4Q7DVV3_9LACO</name>
<dbReference type="EMBL" id="SETJ01000025">
    <property type="protein sequence ID" value="RZM16799.1"/>
    <property type="molecule type" value="Genomic_DNA"/>
</dbReference>
<dbReference type="AlphaFoldDB" id="A0A4Q7DVV3"/>
<proteinExistence type="predicted"/>
<keyword evidence="1" id="KW-0472">Membrane</keyword>
<dbReference type="Proteomes" id="UP000292818">
    <property type="component" value="Unassembled WGS sequence"/>
</dbReference>
<keyword evidence="1" id="KW-0812">Transmembrane</keyword>
<sequence>MHKQSLALKFSFVFVVLSMAISLLTAAWQLAQGKSGSLLLVLETGAGLLLVLLPALLSKWLRFYLPAFCACTGWLLRGPLGML</sequence>
<keyword evidence="1" id="KW-1133">Transmembrane helix</keyword>
<comment type="caution">
    <text evidence="2">The sequence shown here is derived from an EMBL/GenBank/DDBJ whole genome shotgun (WGS) entry which is preliminary data.</text>
</comment>
<evidence type="ECO:0000313" key="3">
    <source>
        <dbReference type="Proteomes" id="UP000292818"/>
    </source>
</evidence>
<organism evidence="2 3">
    <name type="scientific">Lactobacillus delbrueckii</name>
    <dbReference type="NCBI Taxonomy" id="1584"/>
    <lineage>
        <taxon>Bacteria</taxon>
        <taxon>Bacillati</taxon>
        <taxon>Bacillota</taxon>
        <taxon>Bacilli</taxon>
        <taxon>Lactobacillales</taxon>
        <taxon>Lactobacillaceae</taxon>
        <taxon>Lactobacillus</taxon>
    </lineage>
</organism>
<feature type="transmembrane region" description="Helical" evidence="1">
    <location>
        <begin position="38"/>
        <end position="57"/>
    </location>
</feature>
<accession>A0A4Q7DVV3</accession>